<dbReference type="InterPro" id="IPR036508">
    <property type="entry name" value="Chitin-bd_dom_sf"/>
</dbReference>
<proteinExistence type="predicted"/>
<evidence type="ECO:0000259" key="1">
    <source>
        <dbReference type="PROSITE" id="PS50940"/>
    </source>
</evidence>
<dbReference type="SMART" id="SM00494">
    <property type="entry name" value="ChtBD2"/>
    <property type="match status" value="3"/>
</dbReference>
<reference evidence="2" key="1">
    <citation type="submission" date="2023-10" db="EMBL/GenBank/DDBJ databases">
        <title>Genome assemblies of two species of porcelain crab, Petrolisthes cinctipes and Petrolisthes manimaculis (Anomura: Porcellanidae).</title>
        <authorList>
            <person name="Angst P."/>
        </authorList>
    </citation>
    <scope>NUCLEOTIDE SEQUENCE</scope>
    <source>
        <strain evidence="2">PB745_01</strain>
        <tissue evidence="2">Gill</tissue>
    </source>
</reference>
<dbReference type="GO" id="GO:0008061">
    <property type="term" value="F:chitin binding"/>
    <property type="evidence" value="ECO:0007669"/>
    <property type="project" value="InterPro"/>
</dbReference>
<sequence length="204" mass="22676">MVQVVGVSCVAGYTTEGSCVPDCTGISNDYFIQDPRDCTKYYVCSNGEPNTDPFECPPLQFFDPITQTCENGFCPSSAICVPNCRFEPVPGHPSVLAHRTSCSKYYSYDGVTMTEKDCPGEGQYFNGQACVFDSDECCDPCLYYCETAFTNIADPTNCRRYYHCLNDLYFPLDAELLYCPDGESYSLSINDCVLESDCSQLCTE</sequence>
<dbReference type="Proteomes" id="UP001286313">
    <property type="component" value="Unassembled WGS sequence"/>
</dbReference>
<feature type="domain" description="Chitin-binding type-2" evidence="1">
    <location>
        <begin position="20"/>
        <end position="69"/>
    </location>
</feature>
<dbReference type="GO" id="GO:0005576">
    <property type="term" value="C:extracellular region"/>
    <property type="evidence" value="ECO:0007669"/>
    <property type="project" value="InterPro"/>
</dbReference>
<keyword evidence="3" id="KW-1185">Reference proteome</keyword>
<name>A0AAE1FMY7_PETCI</name>
<feature type="domain" description="Chitin-binding type-2" evidence="1">
    <location>
        <begin position="142"/>
        <end position="200"/>
    </location>
</feature>
<comment type="caution">
    <text evidence="2">The sequence shown here is derived from an EMBL/GenBank/DDBJ whole genome shotgun (WGS) entry which is preliminary data.</text>
</comment>
<dbReference type="Gene3D" id="2.170.140.10">
    <property type="entry name" value="Chitin binding domain"/>
    <property type="match status" value="2"/>
</dbReference>
<dbReference type="InterPro" id="IPR002557">
    <property type="entry name" value="Chitin-bd_dom"/>
</dbReference>
<protein>
    <recommendedName>
        <fullName evidence="1">Chitin-binding type-2 domain-containing protein</fullName>
    </recommendedName>
</protein>
<gene>
    <name evidence="2" type="ORF">Pcinc_018442</name>
</gene>
<organism evidence="2 3">
    <name type="scientific">Petrolisthes cinctipes</name>
    <name type="common">Flat porcelain crab</name>
    <dbReference type="NCBI Taxonomy" id="88211"/>
    <lineage>
        <taxon>Eukaryota</taxon>
        <taxon>Metazoa</taxon>
        <taxon>Ecdysozoa</taxon>
        <taxon>Arthropoda</taxon>
        <taxon>Crustacea</taxon>
        <taxon>Multicrustacea</taxon>
        <taxon>Malacostraca</taxon>
        <taxon>Eumalacostraca</taxon>
        <taxon>Eucarida</taxon>
        <taxon>Decapoda</taxon>
        <taxon>Pleocyemata</taxon>
        <taxon>Anomura</taxon>
        <taxon>Galatheoidea</taxon>
        <taxon>Porcellanidae</taxon>
        <taxon>Petrolisthes</taxon>
    </lineage>
</organism>
<dbReference type="EMBL" id="JAWQEG010001773">
    <property type="protein sequence ID" value="KAK3876799.1"/>
    <property type="molecule type" value="Genomic_DNA"/>
</dbReference>
<dbReference type="SUPFAM" id="SSF57625">
    <property type="entry name" value="Invertebrate chitin-binding proteins"/>
    <property type="match status" value="2"/>
</dbReference>
<dbReference type="PROSITE" id="PS50940">
    <property type="entry name" value="CHIT_BIND_II"/>
    <property type="match status" value="2"/>
</dbReference>
<dbReference type="AlphaFoldDB" id="A0AAE1FMY7"/>
<evidence type="ECO:0000313" key="3">
    <source>
        <dbReference type="Proteomes" id="UP001286313"/>
    </source>
</evidence>
<dbReference type="Pfam" id="PF01607">
    <property type="entry name" value="CBM_14"/>
    <property type="match status" value="1"/>
</dbReference>
<evidence type="ECO:0000313" key="2">
    <source>
        <dbReference type="EMBL" id="KAK3876799.1"/>
    </source>
</evidence>
<accession>A0AAE1FMY7</accession>